<comment type="similarity">
    <text evidence="1 13">Belongs to the RuvC family.</text>
</comment>
<dbReference type="InterPro" id="IPR002176">
    <property type="entry name" value="X-over_junc_endoDNase_RuvC"/>
</dbReference>
<feature type="active site" evidence="13">
    <location>
        <position position="77"/>
    </location>
</feature>
<dbReference type="GO" id="GO:0000287">
    <property type="term" value="F:magnesium ion binding"/>
    <property type="evidence" value="ECO:0007669"/>
    <property type="project" value="UniProtKB-UniRule"/>
</dbReference>
<comment type="caution">
    <text evidence="15">The sequence shown here is derived from an EMBL/GenBank/DDBJ whole genome shotgun (WGS) entry which is preliminary data.</text>
</comment>
<proteinExistence type="inferred from homology"/>
<comment type="subcellular location">
    <subcellularLocation>
        <location evidence="13">Cytoplasm</location>
    </subcellularLocation>
</comment>
<dbReference type="Pfam" id="PF02075">
    <property type="entry name" value="RuvC"/>
    <property type="match status" value="1"/>
</dbReference>
<evidence type="ECO:0000256" key="6">
    <source>
        <dbReference type="ARBA" id="ARBA00022763"/>
    </source>
</evidence>
<evidence type="ECO:0000256" key="7">
    <source>
        <dbReference type="ARBA" id="ARBA00022801"/>
    </source>
</evidence>
<comment type="function">
    <text evidence="13">The RuvA-RuvB-RuvC complex processes Holliday junction (HJ) DNA during genetic recombination and DNA repair. Endonuclease that resolves HJ intermediates. Cleaves cruciform DNA by making single-stranded nicks across the HJ at symmetrical positions within the homologous arms, yielding a 5'-phosphate and a 3'-hydroxyl group; requires a central core of homology in the junction. The consensus cleavage sequence is 5'-(A/T)TT(C/G)-3'. Cleavage occurs on the 3'-side of the TT dinucleotide at the point of strand exchange. HJ branch migration catalyzed by RuvA-RuvB allows RuvC to scan DNA until it finds its consensus sequence, where it cleaves and resolves the cruciform DNA.</text>
</comment>
<keyword evidence="5 13" id="KW-0255">Endonuclease</keyword>
<accession>A0A1F7WD25</accession>
<evidence type="ECO:0000256" key="2">
    <source>
        <dbReference type="ARBA" id="ARBA00022490"/>
    </source>
</evidence>
<organism evidence="15 16">
    <name type="scientific">Candidatus Uhrbacteria bacterium RIFOXYC2_FULL_47_19</name>
    <dbReference type="NCBI Taxonomy" id="1802424"/>
    <lineage>
        <taxon>Bacteria</taxon>
        <taxon>Candidatus Uhriibacteriota</taxon>
    </lineage>
</organism>
<dbReference type="GO" id="GO:0048476">
    <property type="term" value="C:Holliday junction resolvase complex"/>
    <property type="evidence" value="ECO:0007669"/>
    <property type="project" value="UniProtKB-UniRule"/>
</dbReference>
<dbReference type="PANTHER" id="PTHR30194">
    <property type="entry name" value="CROSSOVER JUNCTION ENDODEOXYRIBONUCLEASE RUVC"/>
    <property type="match status" value="1"/>
</dbReference>
<dbReference type="Proteomes" id="UP000176988">
    <property type="component" value="Unassembled WGS sequence"/>
</dbReference>
<dbReference type="GO" id="GO:0006281">
    <property type="term" value="P:DNA repair"/>
    <property type="evidence" value="ECO:0007669"/>
    <property type="project" value="UniProtKB-UniRule"/>
</dbReference>
<dbReference type="EC" id="3.1.21.10" evidence="13 14"/>
<dbReference type="PRINTS" id="PR00696">
    <property type="entry name" value="RSOLVASERUVC"/>
</dbReference>
<feature type="binding site" evidence="13">
    <location>
        <position position="77"/>
    </location>
    <ligand>
        <name>Mg(2+)</name>
        <dbReference type="ChEBI" id="CHEBI:18420"/>
        <label>2</label>
    </ligand>
</feature>
<evidence type="ECO:0000256" key="14">
    <source>
        <dbReference type="NCBIfam" id="TIGR00228"/>
    </source>
</evidence>
<reference evidence="15 16" key="1">
    <citation type="journal article" date="2016" name="Nat. Commun.">
        <title>Thousands of microbial genomes shed light on interconnected biogeochemical processes in an aquifer system.</title>
        <authorList>
            <person name="Anantharaman K."/>
            <person name="Brown C.T."/>
            <person name="Hug L.A."/>
            <person name="Sharon I."/>
            <person name="Castelle C.J."/>
            <person name="Probst A.J."/>
            <person name="Thomas B.C."/>
            <person name="Singh A."/>
            <person name="Wilkins M.J."/>
            <person name="Karaoz U."/>
            <person name="Brodie E.L."/>
            <person name="Williams K.H."/>
            <person name="Hubbard S.S."/>
            <person name="Banfield J.F."/>
        </authorList>
    </citation>
    <scope>NUCLEOTIDE SEQUENCE [LARGE SCALE GENOMIC DNA]</scope>
</reference>
<dbReference type="NCBIfam" id="TIGR00228">
    <property type="entry name" value="ruvC"/>
    <property type="match status" value="1"/>
</dbReference>
<dbReference type="PROSITE" id="PS01321">
    <property type="entry name" value="RUVC"/>
    <property type="match status" value="1"/>
</dbReference>
<comment type="catalytic activity">
    <reaction evidence="12 13">
        <text>Endonucleolytic cleavage at a junction such as a reciprocal single-stranded crossover between two homologous DNA duplexes (Holliday junction).</text>
        <dbReference type="EC" id="3.1.21.10"/>
    </reaction>
</comment>
<dbReference type="FunFam" id="3.30.420.10:FF:000002">
    <property type="entry name" value="Crossover junction endodeoxyribonuclease RuvC"/>
    <property type="match status" value="1"/>
</dbReference>
<evidence type="ECO:0000256" key="12">
    <source>
        <dbReference type="ARBA" id="ARBA00029354"/>
    </source>
</evidence>
<keyword evidence="3 13" id="KW-0540">Nuclease</keyword>
<dbReference type="GO" id="GO:0008821">
    <property type="term" value="F:crossover junction DNA endonuclease activity"/>
    <property type="evidence" value="ECO:0007669"/>
    <property type="project" value="UniProtKB-UniRule"/>
</dbReference>
<dbReference type="AlphaFoldDB" id="A0A1F7WD25"/>
<evidence type="ECO:0000256" key="9">
    <source>
        <dbReference type="ARBA" id="ARBA00023125"/>
    </source>
</evidence>
<dbReference type="EMBL" id="MGFG01000026">
    <property type="protein sequence ID" value="OGM00712.1"/>
    <property type="molecule type" value="Genomic_DNA"/>
</dbReference>
<keyword evidence="7 13" id="KW-0378">Hydrolase</keyword>
<sequence>MLNYKHEKTEQIILGIDPGYADMGYGLISRSCGRDRCLAYGSLRTAAGAPTGERLQDIHDGLVKLITEFHPDQAAVERLFFSRNAKTAIPVAEARGVILLCLTQQGVSCIEFSPAEVKMAVCGHGRADKTEMQKMVQILLRLEQLPRPDDAADALALALALASTNVPIMV</sequence>
<evidence type="ECO:0000256" key="4">
    <source>
        <dbReference type="ARBA" id="ARBA00022723"/>
    </source>
</evidence>
<evidence type="ECO:0000313" key="16">
    <source>
        <dbReference type="Proteomes" id="UP000176988"/>
    </source>
</evidence>
<evidence type="ECO:0000256" key="10">
    <source>
        <dbReference type="ARBA" id="ARBA00023172"/>
    </source>
</evidence>
<feature type="active site" evidence="13">
    <location>
        <position position="150"/>
    </location>
</feature>
<evidence type="ECO:0000256" key="8">
    <source>
        <dbReference type="ARBA" id="ARBA00022842"/>
    </source>
</evidence>
<comment type="cofactor">
    <cofactor evidence="13">
        <name>Mg(2+)</name>
        <dbReference type="ChEBI" id="CHEBI:18420"/>
    </cofactor>
    <text evidence="13">Binds 2 Mg(2+) ion per subunit.</text>
</comment>
<keyword evidence="9 13" id="KW-0238">DNA-binding</keyword>
<feature type="binding site" evidence="13">
    <location>
        <position position="17"/>
    </location>
    <ligand>
        <name>Mg(2+)</name>
        <dbReference type="ChEBI" id="CHEBI:18420"/>
        <label>1</label>
    </ligand>
</feature>
<dbReference type="CDD" id="cd16962">
    <property type="entry name" value="RuvC"/>
    <property type="match status" value="1"/>
</dbReference>
<gene>
    <name evidence="13" type="primary">ruvC</name>
    <name evidence="15" type="ORF">A2480_04745</name>
</gene>
<dbReference type="InterPro" id="IPR012337">
    <property type="entry name" value="RNaseH-like_sf"/>
</dbReference>
<dbReference type="STRING" id="1802424.A2480_04745"/>
<dbReference type="Gene3D" id="3.30.420.10">
    <property type="entry name" value="Ribonuclease H-like superfamily/Ribonuclease H"/>
    <property type="match status" value="1"/>
</dbReference>
<keyword evidence="8 13" id="KW-0460">Magnesium</keyword>
<dbReference type="HAMAP" id="MF_00034">
    <property type="entry name" value="RuvC"/>
    <property type="match status" value="1"/>
</dbReference>
<dbReference type="SUPFAM" id="SSF53098">
    <property type="entry name" value="Ribonuclease H-like"/>
    <property type="match status" value="1"/>
</dbReference>
<name>A0A1F7WD25_9BACT</name>
<evidence type="ECO:0000256" key="13">
    <source>
        <dbReference type="HAMAP-Rule" id="MF_00034"/>
    </source>
</evidence>
<dbReference type="GO" id="GO:0003677">
    <property type="term" value="F:DNA binding"/>
    <property type="evidence" value="ECO:0007669"/>
    <property type="project" value="UniProtKB-KW"/>
</dbReference>
<evidence type="ECO:0000256" key="3">
    <source>
        <dbReference type="ARBA" id="ARBA00022722"/>
    </source>
</evidence>
<keyword evidence="6 13" id="KW-0227">DNA damage</keyword>
<comment type="subunit">
    <text evidence="13">Homodimer which binds Holliday junction (HJ) DNA. The HJ becomes 2-fold symmetrical on binding to RuvC with unstacked arms; it has a different conformation from HJ DNA in complex with RuvA. In the full resolvosome a probable DNA-RuvA(4)-RuvB(12)-RuvC(2) complex forms which resolves the HJ.</text>
</comment>
<dbReference type="InterPro" id="IPR020563">
    <property type="entry name" value="X-over_junc_endoDNase_Mg_BS"/>
</dbReference>
<feature type="binding site" evidence="13">
    <location>
        <position position="150"/>
    </location>
    <ligand>
        <name>Mg(2+)</name>
        <dbReference type="ChEBI" id="CHEBI:18420"/>
        <label>1</label>
    </ligand>
</feature>
<evidence type="ECO:0000313" key="15">
    <source>
        <dbReference type="EMBL" id="OGM00712.1"/>
    </source>
</evidence>
<evidence type="ECO:0000256" key="11">
    <source>
        <dbReference type="ARBA" id="ARBA00023204"/>
    </source>
</evidence>
<dbReference type="PANTHER" id="PTHR30194:SF3">
    <property type="entry name" value="CROSSOVER JUNCTION ENDODEOXYRIBONUCLEASE RUVC"/>
    <property type="match status" value="1"/>
</dbReference>
<keyword evidence="10 13" id="KW-0233">DNA recombination</keyword>
<dbReference type="GO" id="GO:0005737">
    <property type="term" value="C:cytoplasm"/>
    <property type="evidence" value="ECO:0007669"/>
    <property type="project" value="UniProtKB-SubCell"/>
</dbReference>
<dbReference type="GO" id="GO:0006310">
    <property type="term" value="P:DNA recombination"/>
    <property type="evidence" value="ECO:0007669"/>
    <property type="project" value="UniProtKB-UniRule"/>
</dbReference>
<evidence type="ECO:0000256" key="1">
    <source>
        <dbReference type="ARBA" id="ARBA00009518"/>
    </source>
</evidence>
<keyword evidence="2 13" id="KW-0963">Cytoplasm</keyword>
<keyword evidence="11 13" id="KW-0234">DNA repair</keyword>
<protein>
    <recommendedName>
        <fullName evidence="13 14">Crossover junction endodeoxyribonuclease RuvC</fullName>
        <ecNumber evidence="13 14">3.1.21.10</ecNumber>
    </recommendedName>
    <alternativeName>
        <fullName evidence="13">Holliday junction nuclease RuvC</fullName>
    </alternativeName>
    <alternativeName>
        <fullName evidence="13">Holliday junction resolvase RuvC</fullName>
    </alternativeName>
</protein>
<keyword evidence="4 13" id="KW-0479">Metal-binding</keyword>
<dbReference type="NCBIfam" id="NF000711">
    <property type="entry name" value="PRK00039.2-1"/>
    <property type="match status" value="1"/>
</dbReference>
<feature type="active site" evidence="13">
    <location>
        <position position="17"/>
    </location>
</feature>
<dbReference type="InterPro" id="IPR036397">
    <property type="entry name" value="RNaseH_sf"/>
</dbReference>
<evidence type="ECO:0000256" key="5">
    <source>
        <dbReference type="ARBA" id="ARBA00022759"/>
    </source>
</evidence>